<dbReference type="PANTHER" id="PTHR43201:SF6">
    <property type="entry name" value="ACYL COA SYNTHETASE (EUROFUNG)"/>
    <property type="match status" value="1"/>
</dbReference>
<name>A0A0D2DW36_9EURO</name>
<dbReference type="Pfam" id="PF00501">
    <property type="entry name" value="AMP-binding"/>
    <property type="match status" value="1"/>
</dbReference>
<dbReference type="Gene3D" id="3.30.300.30">
    <property type="match status" value="1"/>
</dbReference>
<dbReference type="InterPro" id="IPR042099">
    <property type="entry name" value="ANL_N_sf"/>
</dbReference>
<dbReference type="SUPFAM" id="SSF56801">
    <property type="entry name" value="Acetyl-CoA synthetase-like"/>
    <property type="match status" value="1"/>
</dbReference>
<dbReference type="InterPro" id="IPR020845">
    <property type="entry name" value="AMP-binding_CS"/>
</dbReference>
<feature type="domain" description="AMP-binding enzyme C-terminal" evidence="2">
    <location>
        <begin position="483"/>
        <end position="565"/>
    </location>
</feature>
<feature type="domain" description="AMP-dependent synthetase/ligase" evidence="1">
    <location>
        <begin position="43"/>
        <end position="427"/>
    </location>
</feature>
<dbReference type="RefSeq" id="XP_016267051.1">
    <property type="nucleotide sequence ID" value="XM_016403154.1"/>
</dbReference>
<dbReference type="Gene3D" id="3.40.50.12780">
    <property type="entry name" value="N-terminal domain of ligase-like"/>
    <property type="match status" value="1"/>
</dbReference>
<proteinExistence type="predicted"/>
<dbReference type="HOGENOM" id="CLU_000022_59_7_1"/>
<dbReference type="EMBL" id="KN847333">
    <property type="protein sequence ID" value="KIW46835.1"/>
    <property type="molecule type" value="Genomic_DNA"/>
</dbReference>
<dbReference type="OrthoDB" id="10253115at2759"/>
<protein>
    <submittedName>
        <fullName evidence="3">Uncharacterized protein</fullName>
    </submittedName>
</protein>
<dbReference type="Pfam" id="PF13193">
    <property type="entry name" value="AMP-binding_C"/>
    <property type="match status" value="1"/>
</dbReference>
<dbReference type="InterPro" id="IPR025110">
    <property type="entry name" value="AMP-bd_C"/>
</dbReference>
<organism evidence="3 4">
    <name type="scientific">Exophiala oligosperma</name>
    <dbReference type="NCBI Taxonomy" id="215243"/>
    <lineage>
        <taxon>Eukaryota</taxon>
        <taxon>Fungi</taxon>
        <taxon>Dikarya</taxon>
        <taxon>Ascomycota</taxon>
        <taxon>Pezizomycotina</taxon>
        <taxon>Eurotiomycetes</taxon>
        <taxon>Chaetothyriomycetidae</taxon>
        <taxon>Chaetothyriales</taxon>
        <taxon>Herpotrichiellaceae</taxon>
        <taxon>Exophiala</taxon>
    </lineage>
</organism>
<dbReference type="VEuPathDB" id="FungiDB:PV06_02467"/>
<dbReference type="PROSITE" id="PS00455">
    <property type="entry name" value="AMP_BINDING"/>
    <property type="match status" value="1"/>
</dbReference>
<evidence type="ECO:0000313" key="3">
    <source>
        <dbReference type="EMBL" id="KIW46835.1"/>
    </source>
</evidence>
<gene>
    <name evidence="3" type="ORF">PV06_02467</name>
</gene>
<dbReference type="Proteomes" id="UP000053342">
    <property type="component" value="Unassembled WGS sequence"/>
</dbReference>
<evidence type="ECO:0000259" key="1">
    <source>
        <dbReference type="Pfam" id="PF00501"/>
    </source>
</evidence>
<reference evidence="3 4" key="1">
    <citation type="submission" date="2015-01" db="EMBL/GenBank/DDBJ databases">
        <title>The Genome Sequence of Exophiala oligosperma CBS72588.</title>
        <authorList>
            <consortium name="The Broad Institute Genomics Platform"/>
            <person name="Cuomo C."/>
            <person name="de Hoog S."/>
            <person name="Gorbushina A."/>
            <person name="Stielow B."/>
            <person name="Teixiera M."/>
            <person name="Abouelleil A."/>
            <person name="Chapman S.B."/>
            <person name="Priest M."/>
            <person name="Young S.K."/>
            <person name="Wortman J."/>
            <person name="Nusbaum C."/>
            <person name="Birren B."/>
        </authorList>
    </citation>
    <scope>NUCLEOTIDE SEQUENCE [LARGE SCALE GENOMIC DNA]</scope>
    <source>
        <strain evidence="3 4">CBS 72588</strain>
    </source>
</reference>
<evidence type="ECO:0000259" key="2">
    <source>
        <dbReference type="Pfam" id="PF13193"/>
    </source>
</evidence>
<keyword evidence="4" id="KW-1185">Reference proteome</keyword>
<dbReference type="InterPro" id="IPR000873">
    <property type="entry name" value="AMP-dep_synth/lig_dom"/>
</dbReference>
<dbReference type="AlphaFoldDB" id="A0A0D2DW36"/>
<dbReference type="STRING" id="215243.A0A0D2DW36"/>
<sequence length="596" mass="66084">MASERIDRKSLRRLRCIEKDNVSIVHAPSSVGPLSLTFGDAIRKQAKERPDALFIQSHHQQKSLTYSQANDRSDDLARGLAAQGVKKGDRVAIMAGNEIEYIEVFLACTKLGTPCALINYAYSEQELHSVLASINVSVLIMVPAFDRYDYRQWIPRFKERIRCLQHIVLLHGSRSDMDHGHAMDYEWLVSSGARHEMDYDLDLERVAQTLSDQEVINLQFTSGSTGLPKASALTHRGLLHCAKNIGDTMYLTPSDRICLPVPLFHSFGIVIGVTTALVHGASVVLCDNKFNVKATLESIGRYKCTGLYGVTTMFIAEMNYPDFAAYDLSTLRFAILSGSAVPEALVRKVWASIGITQTHTNWGMTEAGSIVTMTRDTDTLHQRMYTSGRLFPGFSAKIVDPATNLVVPRGERGEIVLRGPGIQTNYFSNPSKTAEAHVKSPEDGLEWFHTGDQGIIDDQGFFTITGRIKDMIIRGGENISPVEIEARLAAHPAVAQSSVVGVPDEKYGEQICAFLEPRAESVLPSDDEVRAWVRQTLAHFKAPRYLVWLGTHSKFRAWPKTGTGKLRKPDLRRIAQSILSEASALPDDRGTLSSRL</sequence>
<dbReference type="GeneID" id="27354541"/>
<dbReference type="GO" id="GO:0006631">
    <property type="term" value="P:fatty acid metabolic process"/>
    <property type="evidence" value="ECO:0007669"/>
    <property type="project" value="TreeGrafter"/>
</dbReference>
<dbReference type="PANTHER" id="PTHR43201">
    <property type="entry name" value="ACYL-COA SYNTHETASE"/>
    <property type="match status" value="1"/>
</dbReference>
<evidence type="ECO:0000313" key="4">
    <source>
        <dbReference type="Proteomes" id="UP000053342"/>
    </source>
</evidence>
<dbReference type="InterPro" id="IPR045851">
    <property type="entry name" value="AMP-bd_C_sf"/>
</dbReference>
<accession>A0A0D2DW36</accession>
<dbReference type="GO" id="GO:0031956">
    <property type="term" value="F:medium-chain fatty acid-CoA ligase activity"/>
    <property type="evidence" value="ECO:0007669"/>
    <property type="project" value="TreeGrafter"/>
</dbReference>